<proteinExistence type="predicted"/>
<dbReference type="Pfam" id="PF01521">
    <property type="entry name" value="Fe-S_biosyn"/>
    <property type="match status" value="1"/>
</dbReference>
<feature type="domain" description="MIP18 family-like" evidence="2">
    <location>
        <begin position="177"/>
        <end position="252"/>
    </location>
</feature>
<protein>
    <submittedName>
        <fullName evidence="3">Putative Fe-S cluster assembly protein SufT</fullName>
    </submittedName>
</protein>
<dbReference type="SUPFAM" id="SSF89360">
    <property type="entry name" value="HesB-like domain"/>
    <property type="match status" value="1"/>
</dbReference>
<dbReference type="Gene3D" id="3.30.300.130">
    <property type="entry name" value="Fe-S cluster assembly (FSCA)"/>
    <property type="match status" value="1"/>
</dbReference>
<sequence length="276" mass="29841">MAAERHIPGIRFSDAARQVLRDALADGRSGLLRLRIDERFEHELLFGSGTEEDIAVETDGISLWLDPASARRADGLAIDYVQELRGAGFTFDNPNQPGHAQRIALKRDCTATLIPRGEPLRLARGEWVVVTQSLGGSFTIRTASGQLARIAAGEADALGLSMPQASAQPASGTLNVQQVLDVLRTVYDPEIPVNVVDLGLIYQCQVQPLEGGGQRVAIRMSMTAPGCGMGEVLKEEARAKVQALPGVSQVEIELVWEPPWDQSRMSEAARLQLGLL</sequence>
<dbReference type="PANTHER" id="PTHR42831">
    <property type="entry name" value="FE-S PROTEIN MATURATION AUXILIARY FACTOR YITW"/>
    <property type="match status" value="1"/>
</dbReference>
<dbReference type="Proteomes" id="UP000265560">
    <property type="component" value="Chromosome"/>
</dbReference>
<dbReference type="Pfam" id="PF01883">
    <property type="entry name" value="FeS_assembly_P"/>
    <property type="match status" value="1"/>
</dbReference>
<evidence type="ECO:0000313" key="4">
    <source>
        <dbReference type="Proteomes" id="UP000265560"/>
    </source>
</evidence>
<dbReference type="InterPro" id="IPR002744">
    <property type="entry name" value="MIP18-like"/>
</dbReference>
<dbReference type="InterPro" id="IPR035903">
    <property type="entry name" value="HesB-like_dom_sf"/>
</dbReference>
<dbReference type="InterPro" id="IPR034904">
    <property type="entry name" value="FSCA_dom_sf"/>
</dbReference>
<dbReference type="InterPro" id="IPR000361">
    <property type="entry name" value="ATAP_core_dom"/>
</dbReference>
<gene>
    <name evidence="3" type="primary">sufT</name>
    <name evidence="3" type="ORF">D3880_10495</name>
</gene>
<organism evidence="3 4">
    <name type="scientific">Pseudomonas cavernae</name>
    <dbReference type="NCBI Taxonomy" id="2320867"/>
    <lineage>
        <taxon>Bacteria</taxon>
        <taxon>Pseudomonadati</taxon>
        <taxon>Pseudomonadota</taxon>
        <taxon>Gammaproteobacteria</taxon>
        <taxon>Pseudomonadales</taxon>
        <taxon>Pseudomonadaceae</taxon>
        <taxon>Pseudomonas</taxon>
    </lineage>
</organism>
<dbReference type="NCBIfam" id="TIGR03406">
    <property type="entry name" value="FeS_long_SufT"/>
    <property type="match status" value="1"/>
</dbReference>
<dbReference type="EMBL" id="CP032419">
    <property type="protein sequence ID" value="AYC32786.1"/>
    <property type="molecule type" value="Genomic_DNA"/>
</dbReference>
<feature type="domain" description="Core" evidence="1">
    <location>
        <begin position="10"/>
        <end position="95"/>
    </location>
</feature>
<dbReference type="AlphaFoldDB" id="A0A385Z160"/>
<dbReference type="InterPro" id="IPR017776">
    <property type="entry name" value="FeS_assembly_SufT_put"/>
</dbReference>
<evidence type="ECO:0000259" key="1">
    <source>
        <dbReference type="Pfam" id="PF01521"/>
    </source>
</evidence>
<reference evidence="4" key="1">
    <citation type="submission" date="2018-09" db="EMBL/GenBank/DDBJ databases">
        <authorList>
            <person name="Zhu H."/>
        </authorList>
    </citation>
    <scope>NUCLEOTIDE SEQUENCE [LARGE SCALE GENOMIC DNA]</scope>
    <source>
        <strain evidence="4">K2W31S-8</strain>
    </source>
</reference>
<evidence type="ECO:0000259" key="2">
    <source>
        <dbReference type="Pfam" id="PF01883"/>
    </source>
</evidence>
<dbReference type="Gene3D" id="2.60.300.12">
    <property type="entry name" value="HesB-like domain"/>
    <property type="match status" value="1"/>
</dbReference>
<dbReference type="PANTHER" id="PTHR42831:SF1">
    <property type="entry name" value="FE-S PROTEIN MATURATION AUXILIARY FACTOR YITW"/>
    <property type="match status" value="1"/>
</dbReference>
<accession>A0A385Z160</accession>
<evidence type="ECO:0000313" key="3">
    <source>
        <dbReference type="EMBL" id="AYC32786.1"/>
    </source>
</evidence>
<dbReference type="SUPFAM" id="SSF117916">
    <property type="entry name" value="Fe-S cluster assembly (FSCA) domain-like"/>
    <property type="match status" value="1"/>
</dbReference>
<name>A0A385Z160_9PSED</name>
<dbReference type="RefSeq" id="WP_119893406.1">
    <property type="nucleotide sequence ID" value="NZ_CP032419.1"/>
</dbReference>
<dbReference type="InterPro" id="IPR052339">
    <property type="entry name" value="Fe-S_Maturation_MIP18"/>
</dbReference>
<dbReference type="KEGG" id="pcav:D3880_10495"/>
<dbReference type="OrthoDB" id="3684942at2"/>
<keyword evidence="4" id="KW-1185">Reference proteome</keyword>